<keyword evidence="2" id="KW-1185">Reference proteome</keyword>
<reference evidence="3" key="1">
    <citation type="submission" date="2022-11" db="UniProtKB">
        <authorList>
            <consortium name="WormBaseParasite"/>
        </authorList>
    </citation>
    <scope>IDENTIFICATION</scope>
</reference>
<evidence type="ECO:0000256" key="1">
    <source>
        <dbReference type="SAM" id="MobiDB-lite"/>
    </source>
</evidence>
<evidence type="ECO:0000313" key="3">
    <source>
        <dbReference type="WBParaSite" id="Minc3s01245g22046"/>
    </source>
</evidence>
<protein>
    <submittedName>
        <fullName evidence="3">Candidate secreted effector</fullName>
    </submittedName>
</protein>
<proteinExistence type="predicted"/>
<organism evidence="2 3">
    <name type="scientific">Meloidogyne incognita</name>
    <name type="common">Southern root-knot nematode worm</name>
    <name type="synonym">Oxyuris incognita</name>
    <dbReference type="NCBI Taxonomy" id="6306"/>
    <lineage>
        <taxon>Eukaryota</taxon>
        <taxon>Metazoa</taxon>
        <taxon>Ecdysozoa</taxon>
        <taxon>Nematoda</taxon>
        <taxon>Chromadorea</taxon>
        <taxon>Rhabditida</taxon>
        <taxon>Tylenchina</taxon>
        <taxon>Tylenchomorpha</taxon>
        <taxon>Tylenchoidea</taxon>
        <taxon>Meloidogynidae</taxon>
        <taxon>Meloidogyninae</taxon>
        <taxon>Meloidogyne</taxon>
        <taxon>Meloidogyne incognita group</taxon>
    </lineage>
</organism>
<accession>A0A914M6X2</accession>
<dbReference type="AlphaFoldDB" id="A0A914M6X2"/>
<name>A0A914M6X2_MELIC</name>
<dbReference type="Proteomes" id="UP000887563">
    <property type="component" value="Unplaced"/>
</dbReference>
<dbReference type="WBParaSite" id="Minc3s01245g22046">
    <property type="protein sequence ID" value="Minc3s01245g22046"/>
    <property type="gene ID" value="Minc3s01245g22046"/>
</dbReference>
<evidence type="ECO:0000313" key="2">
    <source>
        <dbReference type="Proteomes" id="UP000887563"/>
    </source>
</evidence>
<sequence length="77" mass="8350">MPPHKGPSRTMVEIATFQYIGDRHISGQTREGGGGRGSKTSGQKLGKFSTKFSPVAQKIKIFPLSPPPKKSWLQDPG</sequence>
<feature type="region of interest" description="Disordered" evidence="1">
    <location>
        <begin position="21"/>
        <end position="50"/>
    </location>
</feature>